<dbReference type="PANTHER" id="PTHR23112:SF0">
    <property type="entry name" value="TRANSMEMBRANE PROTEIN 116"/>
    <property type="match status" value="1"/>
</dbReference>
<feature type="transmembrane region" description="Helical" evidence="6">
    <location>
        <begin position="12"/>
        <end position="35"/>
    </location>
</feature>
<feature type="compositionally biased region" description="Basic and acidic residues" evidence="5">
    <location>
        <begin position="524"/>
        <end position="539"/>
    </location>
</feature>
<keyword evidence="9" id="KW-1185">Reference proteome</keyword>
<dbReference type="AlphaFoldDB" id="A0A9N8DT24"/>
<evidence type="ECO:0000256" key="5">
    <source>
        <dbReference type="SAM" id="MobiDB-lite"/>
    </source>
</evidence>
<feature type="transmembrane region" description="Helical" evidence="6">
    <location>
        <begin position="277"/>
        <end position="298"/>
    </location>
</feature>
<dbReference type="GO" id="GO:0005886">
    <property type="term" value="C:plasma membrane"/>
    <property type="evidence" value="ECO:0007669"/>
    <property type="project" value="TreeGrafter"/>
</dbReference>
<evidence type="ECO:0000256" key="1">
    <source>
        <dbReference type="ARBA" id="ARBA00004141"/>
    </source>
</evidence>
<dbReference type="InterPro" id="IPR017452">
    <property type="entry name" value="GPCR_Rhodpsn_7TM"/>
</dbReference>
<reference evidence="8" key="1">
    <citation type="submission" date="2020-06" db="EMBL/GenBank/DDBJ databases">
        <authorList>
            <consortium name="Plant Systems Biology data submission"/>
        </authorList>
    </citation>
    <scope>NUCLEOTIDE SEQUENCE</scope>
    <source>
        <strain evidence="8">D6</strain>
    </source>
</reference>
<feature type="transmembrane region" description="Helical" evidence="6">
    <location>
        <begin position="184"/>
        <end position="211"/>
    </location>
</feature>
<evidence type="ECO:0000256" key="6">
    <source>
        <dbReference type="SAM" id="Phobius"/>
    </source>
</evidence>
<accession>A0A9N8DT24</accession>
<dbReference type="Proteomes" id="UP001153069">
    <property type="component" value="Unassembled WGS sequence"/>
</dbReference>
<dbReference type="PROSITE" id="PS50262">
    <property type="entry name" value="G_PROTEIN_RECEP_F1_2"/>
    <property type="match status" value="1"/>
</dbReference>
<keyword evidence="3 6" id="KW-1133">Transmembrane helix</keyword>
<feature type="compositionally biased region" description="Low complexity" evidence="5">
    <location>
        <begin position="542"/>
        <end position="551"/>
    </location>
</feature>
<dbReference type="SUPFAM" id="SSF81321">
    <property type="entry name" value="Family A G protein-coupled receptor-like"/>
    <property type="match status" value="1"/>
</dbReference>
<feature type="transmembrane region" description="Helical" evidence="6">
    <location>
        <begin position="88"/>
        <end position="112"/>
    </location>
</feature>
<organism evidence="8 9">
    <name type="scientific">Seminavis robusta</name>
    <dbReference type="NCBI Taxonomy" id="568900"/>
    <lineage>
        <taxon>Eukaryota</taxon>
        <taxon>Sar</taxon>
        <taxon>Stramenopiles</taxon>
        <taxon>Ochrophyta</taxon>
        <taxon>Bacillariophyta</taxon>
        <taxon>Bacillariophyceae</taxon>
        <taxon>Bacillariophycidae</taxon>
        <taxon>Naviculales</taxon>
        <taxon>Naviculaceae</taxon>
        <taxon>Seminavis</taxon>
    </lineage>
</organism>
<gene>
    <name evidence="8" type="ORF">SEMRO_268_G103660.1</name>
</gene>
<feature type="region of interest" description="Disordered" evidence="5">
    <location>
        <begin position="418"/>
        <end position="441"/>
    </location>
</feature>
<protein>
    <recommendedName>
        <fullName evidence="7">G-protein coupled receptors family 1 profile domain-containing protein</fullName>
    </recommendedName>
</protein>
<feature type="transmembrane region" description="Helical" evidence="6">
    <location>
        <begin position="133"/>
        <end position="152"/>
    </location>
</feature>
<evidence type="ECO:0000313" key="8">
    <source>
        <dbReference type="EMBL" id="CAB9506474.1"/>
    </source>
</evidence>
<feature type="region of interest" description="Disordered" evidence="5">
    <location>
        <begin position="488"/>
        <end position="551"/>
    </location>
</feature>
<comment type="caution">
    <text evidence="8">The sequence shown here is derived from an EMBL/GenBank/DDBJ whole genome shotgun (WGS) entry which is preliminary data.</text>
</comment>
<feature type="compositionally biased region" description="Low complexity" evidence="5">
    <location>
        <begin position="427"/>
        <end position="440"/>
    </location>
</feature>
<feature type="transmembrane region" description="Helical" evidence="6">
    <location>
        <begin position="47"/>
        <end position="68"/>
    </location>
</feature>
<keyword evidence="2 6" id="KW-0812">Transmembrane</keyword>
<evidence type="ECO:0000256" key="3">
    <source>
        <dbReference type="ARBA" id="ARBA00022989"/>
    </source>
</evidence>
<dbReference type="Gene3D" id="1.20.1070.10">
    <property type="entry name" value="Rhodopsin 7-helix transmembrane proteins"/>
    <property type="match status" value="1"/>
</dbReference>
<feature type="transmembrane region" description="Helical" evidence="6">
    <location>
        <begin position="310"/>
        <end position="333"/>
    </location>
</feature>
<evidence type="ECO:0000259" key="7">
    <source>
        <dbReference type="PROSITE" id="PS50262"/>
    </source>
</evidence>
<name>A0A9N8DT24_9STRA</name>
<dbReference type="EMBL" id="CAICTM010000267">
    <property type="protein sequence ID" value="CAB9506474.1"/>
    <property type="molecule type" value="Genomic_DNA"/>
</dbReference>
<sequence>MTSTLSIPQDKALSIIPCFTSLLSCLGSAQIIYKVSTARKTTPYRRILWGLSSADFLCSLLYPWQAFLVPADTSPRIWAIGNDATCTLLGFGQQIFFASIGYNSCLSIYFLLTVKMGMSNAMVAKRYEPLMHIVCVGYPLVTAIVGAAMGMFHEVELSHGCWVQEYPKGCDDEEQNSTCIHGTIALFFGGIPAIVAFFIILFNNLLVYGHVKYTIQKSRRRFASSLGGSSSAMSRPLRSSLLSMGASMIRRTQSREQQEPPTRDPQVQRVHAVFTQAFMYVMAFLIVYSPSFILRILSAHGYGAEEEGKLFPLLLLQAIFLPSQGFFNLLVYIRPTYKRTRRENADESRWWAFRRALYGEKVKPSKHGSSDFQHRRRAASSSSDFGMMVVRPEARRMDESSRQRSLLRKYGLDNNQYPVYLDESSKNNDISNNNPANNQNLDLIQEDSSSTMTFATGSVIDVRNSYPVTTSSTRASMPDAMTTTASTIAEEGEDGEEGEDEDDEMGQDQPASLDDDDYGNVIKDANHPDDNITKERLEDEQQQQQESSNAP</sequence>
<evidence type="ECO:0000313" key="9">
    <source>
        <dbReference type="Proteomes" id="UP001153069"/>
    </source>
</evidence>
<evidence type="ECO:0000256" key="2">
    <source>
        <dbReference type="ARBA" id="ARBA00022692"/>
    </source>
</evidence>
<dbReference type="GO" id="GO:0004930">
    <property type="term" value="F:G protein-coupled receptor activity"/>
    <property type="evidence" value="ECO:0007669"/>
    <property type="project" value="TreeGrafter"/>
</dbReference>
<feature type="compositionally biased region" description="Acidic residues" evidence="5">
    <location>
        <begin position="490"/>
        <end position="506"/>
    </location>
</feature>
<evidence type="ECO:0000256" key="4">
    <source>
        <dbReference type="ARBA" id="ARBA00023136"/>
    </source>
</evidence>
<keyword evidence="4 6" id="KW-0472">Membrane</keyword>
<proteinExistence type="predicted"/>
<dbReference type="PANTHER" id="PTHR23112">
    <property type="entry name" value="G PROTEIN-COUPLED RECEPTOR 157-RELATED"/>
    <property type="match status" value="1"/>
</dbReference>
<feature type="domain" description="G-protein coupled receptors family 1 profile" evidence="7">
    <location>
        <begin position="27"/>
        <end position="332"/>
    </location>
</feature>
<dbReference type="GO" id="GO:0007189">
    <property type="term" value="P:adenylate cyclase-activating G protein-coupled receptor signaling pathway"/>
    <property type="evidence" value="ECO:0007669"/>
    <property type="project" value="TreeGrafter"/>
</dbReference>
<comment type="subcellular location">
    <subcellularLocation>
        <location evidence="1">Membrane</location>
        <topology evidence="1">Multi-pass membrane protein</topology>
    </subcellularLocation>
</comment>